<evidence type="ECO:0000256" key="1">
    <source>
        <dbReference type="ARBA" id="ARBA00008140"/>
    </source>
</evidence>
<dbReference type="Gene3D" id="1.25.10.10">
    <property type="entry name" value="Leucine-rich Repeat Variant"/>
    <property type="match status" value="1"/>
</dbReference>
<evidence type="ECO:0000259" key="4">
    <source>
        <dbReference type="PROSITE" id="PS51352"/>
    </source>
</evidence>
<evidence type="ECO:0000313" key="7">
    <source>
        <dbReference type="EMBL" id="ORE13330.1"/>
    </source>
</evidence>
<dbReference type="GO" id="GO:0006508">
    <property type="term" value="P:proteolysis"/>
    <property type="evidence" value="ECO:0007669"/>
    <property type="project" value="UniProtKB-KW"/>
</dbReference>
<reference evidence="7 8" key="1">
    <citation type="journal article" date="2016" name="Proc. Natl. Acad. Sci. U.S.A.">
        <title>Lipid metabolic changes in an early divergent fungus govern the establishment of a mutualistic symbiosis with endobacteria.</title>
        <authorList>
            <person name="Lastovetsky O.A."/>
            <person name="Gaspar M.L."/>
            <person name="Mondo S.J."/>
            <person name="LaButti K.M."/>
            <person name="Sandor L."/>
            <person name="Grigoriev I.V."/>
            <person name="Henry S.A."/>
            <person name="Pawlowska T.E."/>
        </authorList>
    </citation>
    <scope>NUCLEOTIDE SEQUENCE [LARGE SCALE GENOMIC DNA]</scope>
    <source>
        <strain evidence="7 8">ATCC 11559</strain>
    </source>
</reference>
<dbReference type="Gene3D" id="3.90.1720.30">
    <property type="entry name" value="PPPDE domains"/>
    <property type="match status" value="1"/>
</dbReference>
<feature type="domain" description="Thioredoxin" evidence="4">
    <location>
        <begin position="161"/>
        <end position="317"/>
    </location>
</feature>
<dbReference type="InterPro" id="IPR016024">
    <property type="entry name" value="ARM-type_fold"/>
</dbReference>
<gene>
    <name evidence="7" type="ORF">BCV71DRAFT_206453</name>
</gene>
<protein>
    <submittedName>
        <fullName evidence="7">DUF862-domain-containing protein</fullName>
    </submittedName>
</protein>
<dbReference type="PROSITE" id="PS51858">
    <property type="entry name" value="PPPDE"/>
    <property type="match status" value="1"/>
</dbReference>
<dbReference type="Pfam" id="PF00085">
    <property type="entry name" value="Thioredoxin"/>
    <property type="match status" value="1"/>
</dbReference>
<dbReference type="InterPro" id="IPR042266">
    <property type="entry name" value="PPPDE_sf"/>
</dbReference>
<dbReference type="InterPro" id="IPR008580">
    <property type="entry name" value="PPPDE_dom"/>
</dbReference>
<dbReference type="PANTHER" id="PTHR12378">
    <property type="entry name" value="DESUMOYLATING ISOPEPTIDASE"/>
    <property type="match status" value="1"/>
</dbReference>
<dbReference type="InterPro" id="IPR036249">
    <property type="entry name" value="Thioredoxin-like_sf"/>
</dbReference>
<feature type="domain" description="PUL" evidence="5">
    <location>
        <begin position="334"/>
        <end position="621"/>
    </location>
</feature>
<organism evidence="7 8">
    <name type="scientific">Rhizopus microsporus</name>
    <dbReference type="NCBI Taxonomy" id="58291"/>
    <lineage>
        <taxon>Eukaryota</taxon>
        <taxon>Fungi</taxon>
        <taxon>Fungi incertae sedis</taxon>
        <taxon>Mucoromycota</taxon>
        <taxon>Mucoromycotina</taxon>
        <taxon>Mucoromycetes</taxon>
        <taxon>Mucorales</taxon>
        <taxon>Mucorineae</taxon>
        <taxon>Rhizopodaceae</taxon>
        <taxon>Rhizopus</taxon>
    </lineage>
</organism>
<dbReference type="Pfam" id="PF08324">
    <property type="entry name" value="PUL"/>
    <property type="match status" value="1"/>
</dbReference>
<dbReference type="OMA" id="VTLQMAC"/>
<evidence type="ECO:0000313" key="8">
    <source>
        <dbReference type="Proteomes" id="UP000242381"/>
    </source>
</evidence>
<keyword evidence="3" id="KW-0378">Hydrolase</keyword>
<dbReference type="GO" id="GO:0070646">
    <property type="term" value="P:protein modification by small protein removal"/>
    <property type="evidence" value="ECO:0007669"/>
    <property type="project" value="TreeGrafter"/>
</dbReference>
<evidence type="ECO:0000256" key="2">
    <source>
        <dbReference type="ARBA" id="ARBA00022670"/>
    </source>
</evidence>
<dbReference type="Gene3D" id="3.40.30.10">
    <property type="entry name" value="Glutaredoxin"/>
    <property type="match status" value="1"/>
</dbReference>
<keyword evidence="2" id="KW-0645">Protease</keyword>
<dbReference type="SUPFAM" id="SSF52833">
    <property type="entry name" value="Thioredoxin-like"/>
    <property type="match status" value="1"/>
</dbReference>
<dbReference type="Proteomes" id="UP000242381">
    <property type="component" value="Unassembled WGS sequence"/>
</dbReference>
<feature type="domain" description="PPPDE" evidence="6">
    <location>
        <begin position="3"/>
        <end position="143"/>
    </location>
</feature>
<dbReference type="InterPro" id="IPR013766">
    <property type="entry name" value="Thioredoxin_domain"/>
</dbReference>
<dbReference type="PANTHER" id="PTHR12378:SF7">
    <property type="entry name" value="DESUMOYLATING ISOPEPTIDASE 1"/>
    <property type="match status" value="1"/>
</dbReference>
<dbReference type="SUPFAM" id="SSF48371">
    <property type="entry name" value="ARM repeat"/>
    <property type="match status" value="1"/>
</dbReference>
<dbReference type="EMBL" id="KV921547">
    <property type="protein sequence ID" value="ORE13330.1"/>
    <property type="molecule type" value="Genomic_DNA"/>
</dbReference>
<comment type="similarity">
    <text evidence="1">Belongs to the DeSI family.</text>
</comment>
<evidence type="ECO:0000259" key="5">
    <source>
        <dbReference type="PROSITE" id="PS51396"/>
    </source>
</evidence>
<dbReference type="VEuPathDB" id="FungiDB:BCV72DRAFT_250860"/>
<evidence type="ECO:0000256" key="3">
    <source>
        <dbReference type="ARBA" id="ARBA00022801"/>
    </source>
</evidence>
<sequence>MAEPVQLYIYDLSQGLAKSMSLALTGKQIDGIWHTSVVVYGQEFYYGQGIMAVPPGSTQHGAPLQKIDIGETHLPLEVVLEYIDSLRSVYTAEKYHLLDFNCNTFSNDLCQFLCGKTIPAHITTLPSEIINTPFGQSILPMIENMFGQSRLRPTTTTTTTAVPPVPAPPAETVNRILQGERPTTETLSSLLQGISSAAMSAAPTEKNPIQEVKSAQMMEQLITSYKAVAVMFTSPTCGPCQMIKPKFKELIQEKNSNPQQQIRVLGVLLDMSVAMDAAKYNIRGVPTFHFYLDGKKVAEFSGADYAELKSQVDILLFEAYPPHPHRKLLLRAIINQPNVPILYTNVGKLDVIYGKLNEFLEANGVTLSDTEKKTLDETKQVLSKEKKTLDVNEWSELSRTLLNKLKNDQLFPFLDIFKSLLLIQDVSNYYTTNPDQLGRVMDIATQNHETLTRATWIMILRVACNLFADSTLSTTHFTSHLEGATYRSQLTQMLITSLLSDDSQIRQAAASLAYNCSNNVSIERLKKEEGTFVGIAEQEDDDWQVELLSAMVDALAKETDEEIMHRLLAAIGKLLFLAPETSSVGNLLSALDLTNIIETKKKEGVIKSTLLLNLSSDISKIVKQESDNE</sequence>
<dbReference type="GO" id="GO:0008233">
    <property type="term" value="F:peptidase activity"/>
    <property type="evidence" value="ECO:0007669"/>
    <property type="project" value="UniProtKB-KW"/>
</dbReference>
<accession>A0A1X0RMV7</accession>
<dbReference type="AlphaFoldDB" id="A0A1X0RMV7"/>
<dbReference type="PROSITE" id="PS51352">
    <property type="entry name" value="THIOREDOXIN_2"/>
    <property type="match status" value="1"/>
</dbReference>
<dbReference type="PROSITE" id="PS51396">
    <property type="entry name" value="PUL"/>
    <property type="match status" value="1"/>
</dbReference>
<dbReference type="Pfam" id="PF05903">
    <property type="entry name" value="Peptidase_C97"/>
    <property type="match status" value="1"/>
</dbReference>
<dbReference type="InterPro" id="IPR013535">
    <property type="entry name" value="PUL_dom"/>
</dbReference>
<evidence type="ECO:0000259" key="6">
    <source>
        <dbReference type="PROSITE" id="PS51858"/>
    </source>
</evidence>
<dbReference type="InterPro" id="IPR011989">
    <property type="entry name" value="ARM-like"/>
</dbReference>
<dbReference type="SMART" id="SM01179">
    <property type="entry name" value="DUF862"/>
    <property type="match status" value="1"/>
</dbReference>
<proteinExistence type="inferred from homology"/>
<dbReference type="CDD" id="cd02947">
    <property type="entry name" value="TRX_family"/>
    <property type="match status" value="1"/>
</dbReference>
<name>A0A1X0RMV7_RHIZD</name>